<dbReference type="GO" id="GO:0009229">
    <property type="term" value="P:thiamine diphosphate biosynthetic process"/>
    <property type="evidence" value="ECO:0007669"/>
    <property type="project" value="UniProtKB-UniRule"/>
</dbReference>
<comment type="caution">
    <text evidence="14">The sequence shown here is derived from an EMBL/GenBank/DDBJ whole genome shotgun (WGS) entry which is preliminary data.</text>
</comment>
<dbReference type="InterPro" id="IPR034291">
    <property type="entry name" value="TMP_synthase"/>
</dbReference>
<evidence type="ECO:0000256" key="4">
    <source>
        <dbReference type="ARBA" id="ARBA00022723"/>
    </source>
</evidence>
<feature type="binding site" evidence="10">
    <location>
        <position position="72"/>
    </location>
    <ligand>
        <name>4-amino-2-methyl-5-(diphosphooxymethyl)pyrimidine</name>
        <dbReference type="ChEBI" id="CHEBI:57841"/>
    </ligand>
</feature>
<dbReference type="UniPathway" id="UPA00060">
    <property type="reaction ID" value="UER00141"/>
</dbReference>
<comment type="similarity">
    <text evidence="10 11">Belongs to the thiamine-phosphate synthase family.</text>
</comment>
<dbReference type="RefSeq" id="WP_062074087.1">
    <property type="nucleotide sequence ID" value="NZ_BBRC01000002.1"/>
</dbReference>
<feature type="binding site" evidence="10">
    <location>
        <position position="142"/>
    </location>
    <ligand>
        <name>4-amino-2-methyl-5-(diphosphooxymethyl)pyrimidine</name>
        <dbReference type="ChEBI" id="CHEBI:57841"/>
    </ligand>
</feature>
<keyword evidence="5 10" id="KW-0460">Magnesium</keyword>
<sequence>MARAPIDLSVYLVTDTVLCGEFGAAATARAAAAAGATAVQLRDPHASDDEMVALGRAVIAALEGSGVPVLVNDRVHLVHAIGAQGAHIGQSDLGVDEARAILGEDSYLGLSVQTVDHVHAARHHGESIDYLGIGPIWSQGTKPDAAAPSGIDTLERVLSVSPWPCVAIGGIDARRTATVRATGAAGVAVVSAICGQPDVAAATGSIRAAWDGVRV</sequence>
<evidence type="ECO:0000256" key="10">
    <source>
        <dbReference type="HAMAP-Rule" id="MF_00097"/>
    </source>
</evidence>
<evidence type="ECO:0000256" key="8">
    <source>
        <dbReference type="ARBA" id="ARBA00047851"/>
    </source>
</evidence>
<evidence type="ECO:0000256" key="1">
    <source>
        <dbReference type="ARBA" id="ARBA00003814"/>
    </source>
</evidence>
<dbReference type="GO" id="GO:0005737">
    <property type="term" value="C:cytoplasm"/>
    <property type="evidence" value="ECO:0007669"/>
    <property type="project" value="TreeGrafter"/>
</dbReference>
<comment type="caution">
    <text evidence="10">Lacks conserved residue(s) required for the propagation of feature annotation.</text>
</comment>
<feature type="binding site" evidence="10">
    <location>
        <position position="111"/>
    </location>
    <ligand>
        <name>4-amino-2-methyl-5-(diphosphooxymethyl)pyrimidine</name>
        <dbReference type="ChEBI" id="CHEBI:57841"/>
    </ligand>
</feature>
<feature type="domain" description="Thiamine phosphate synthase/TenI" evidence="13">
    <location>
        <begin position="10"/>
        <end position="193"/>
    </location>
</feature>
<dbReference type="CDD" id="cd00564">
    <property type="entry name" value="TMP_TenI"/>
    <property type="match status" value="1"/>
</dbReference>
<feature type="binding site" evidence="10">
    <location>
        <position position="73"/>
    </location>
    <ligand>
        <name>Mg(2+)</name>
        <dbReference type="ChEBI" id="CHEBI:18420"/>
    </ligand>
</feature>
<keyword evidence="3 10" id="KW-0808">Transferase</keyword>
<protein>
    <recommendedName>
        <fullName evidence="10">Thiamine-phosphate synthase</fullName>
        <shortName evidence="10">TP synthase</shortName>
        <shortName evidence="10">TPS</shortName>
        <ecNumber evidence="10">2.5.1.3</ecNumber>
    </recommendedName>
    <alternativeName>
        <fullName evidence="10">Thiamine-phosphate pyrophosphorylase</fullName>
        <shortName evidence="10">TMP pyrophosphorylase</shortName>
        <shortName evidence="10">TMP-PPase</shortName>
    </alternativeName>
</protein>
<dbReference type="InterPro" id="IPR036206">
    <property type="entry name" value="ThiamineP_synth_sf"/>
</dbReference>
<feature type="binding site" evidence="10">
    <location>
        <begin position="190"/>
        <end position="191"/>
    </location>
    <ligand>
        <name>2-[(2R,5Z)-2-carboxy-4-methylthiazol-5(2H)-ylidene]ethyl phosphate</name>
        <dbReference type="ChEBI" id="CHEBI:62899"/>
    </ligand>
</feature>
<dbReference type="GO" id="GO:0000287">
    <property type="term" value="F:magnesium ion binding"/>
    <property type="evidence" value="ECO:0007669"/>
    <property type="project" value="UniProtKB-UniRule"/>
</dbReference>
<dbReference type="GO" id="GO:0009228">
    <property type="term" value="P:thiamine biosynthetic process"/>
    <property type="evidence" value="ECO:0007669"/>
    <property type="project" value="UniProtKB-KW"/>
</dbReference>
<dbReference type="SUPFAM" id="SSF51391">
    <property type="entry name" value="Thiamin phosphate synthase"/>
    <property type="match status" value="1"/>
</dbReference>
<evidence type="ECO:0000259" key="13">
    <source>
        <dbReference type="Pfam" id="PF02581"/>
    </source>
</evidence>
<gene>
    <name evidence="10" type="primary">thiE</name>
    <name evidence="14" type="ORF">BKA03_002341</name>
</gene>
<dbReference type="AlphaFoldDB" id="A0A7Y9ZBA7"/>
<dbReference type="Gene3D" id="3.20.20.70">
    <property type="entry name" value="Aldolase class I"/>
    <property type="match status" value="1"/>
</dbReference>
<comment type="catalytic activity">
    <reaction evidence="7 10 11">
        <text>4-methyl-5-(2-phosphooxyethyl)-thiazole + 4-amino-2-methyl-5-(diphosphooxymethyl)pyrimidine + H(+) = thiamine phosphate + diphosphate</text>
        <dbReference type="Rhea" id="RHEA:22328"/>
        <dbReference type="ChEBI" id="CHEBI:15378"/>
        <dbReference type="ChEBI" id="CHEBI:33019"/>
        <dbReference type="ChEBI" id="CHEBI:37575"/>
        <dbReference type="ChEBI" id="CHEBI:57841"/>
        <dbReference type="ChEBI" id="CHEBI:58296"/>
        <dbReference type="EC" id="2.5.1.3"/>
    </reaction>
</comment>
<dbReference type="EC" id="2.5.1.3" evidence="10"/>
<proteinExistence type="inferred from homology"/>
<evidence type="ECO:0000256" key="11">
    <source>
        <dbReference type="RuleBase" id="RU003826"/>
    </source>
</evidence>
<dbReference type="EMBL" id="JACBZO010000001">
    <property type="protein sequence ID" value="NYI42222.1"/>
    <property type="molecule type" value="Genomic_DNA"/>
</dbReference>
<accession>A0A7Y9ZBA7</accession>
<evidence type="ECO:0000256" key="6">
    <source>
        <dbReference type="ARBA" id="ARBA00022977"/>
    </source>
</evidence>
<dbReference type="Proteomes" id="UP000547973">
    <property type="component" value="Unassembled WGS sequence"/>
</dbReference>
<evidence type="ECO:0000256" key="12">
    <source>
        <dbReference type="RuleBase" id="RU004253"/>
    </source>
</evidence>
<dbReference type="HAMAP" id="MF_00097">
    <property type="entry name" value="TMP_synthase"/>
    <property type="match status" value="1"/>
</dbReference>
<dbReference type="GO" id="GO:0004789">
    <property type="term" value="F:thiamine-phosphate diphosphorylase activity"/>
    <property type="evidence" value="ECO:0007669"/>
    <property type="project" value="UniProtKB-UniRule"/>
</dbReference>
<comment type="pathway">
    <text evidence="2 10 12">Cofactor biosynthesis; thiamine diphosphate biosynthesis; thiamine phosphate from 4-amino-2-methyl-5-diphosphomethylpyrimidine and 4-methyl-5-(2-phosphoethyl)-thiazole: step 1/1.</text>
</comment>
<evidence type="ECO:0000313" key="15">
    <source>
        <dbReference type="Proteomes" id="UP000547973"/>
    </source>
</evidence>
<reference evidence="14 15" key="1">
    <citation type="submission" date="2020-07" db="EMBL/GenBank/DDBJ databases">
        <title>Sequencing the genomes of 1000 actinobacteria strains.</title>
        <authorList>
            <person name="Klenk H.-P."/>
        </authorList>
    </citation>
    <scope>NUCLEOTIDE SEQUENCE [LARGE SCALE GENOMIC DNA]</scope>
    <source>
        <strain evidence="14 15">DSM 19970</strain>
    </source>
</reference>
<evidence type="ECO:0000256" key="7">
    <source>
        <dbReference type="ARBA" id="ARBA00047334"/>
    </source>
</evidence>
<dbReference type="PANTHER" id="PTHR20857:SF15">
    <property type="entry name" value="THIAMINE-PHOSPHATE SYNTHASE"/>
    <property type="match status" value="1"/>
</dbReference>
<dbReference type="InterPro" id="IPR022998">
    <property type="entry name" value="ThiamineP_synth_TenI"/>
</dbReference>
<dbReference type="InterPro" id="IPR013785">
    <property type="entry name" value="Aldolase_TIM"/>
</dbReference>
<organism evidence="14 15">
    <name type="scientific">Demequina lutea</name>
    <dbReference type="NCBI Taxonomy" id="431489"/>
    <lineage>
        <taxon>Bacteria</taxon>
        <taxon>Bacillati</taxon>
        <taxon>Actinomycetota</taxon>
        <taxon>Actinomycetes</taxon>
        <taxon>Micrococcales</taxon>
        <taxon>Demequinaceae</taxon>
        <taxon>Demequina</taxon>
    </lineage>
</organism>
<dbReference type="NCBIfam" id="TIGR00693">
    <property type="entry name" value="thiE"/>
    <property type="match status" value="1"/>
</dbReference>
<keyword evidence="4 10" id="KW-0479">Metal-binding</keyword>
<evidence type="ECO:0000256" key="3">
    <source>
        <dbReference type="ARBA" id="ARBA00022679"/>
    </source>
</evidence>
<evidence type="ECO:0000256" key="9">
    <source>
        <dbReference type="ARBA" id="ARBA00047883"/>
    </source>
</evidence>
<evidence type="ECO:0000313" key="14">
    <source>
        <dbReference type="EMBL" id="NYI42222.1"/>
    </source>
</evidence>
<comment type="catalytic activity">
    <reaction evidence="8 10 11">
        <text>2-(2-carboxy-4-methylthiazol-5-yl)ethyl phosphate + 4-amino-2-methyl-5-(diphosphooxymethyl)pyrimidine + 2 H(+) = thiamine phosphate + CO2 + diphosphate</text>
        <dbReference type="Rhea" id="RHEA:47848"/>
        <dbReference type="ChEBI" id="CHEBI:15378"/>
        <dbReference type="ChEBI" id="CHEBI:16526"/>
        <dbReference type="ChEBI" id="CHEBI:33019"/>
        <dbReference type="ChEBI" id="CHEBI:37575"/>
        <dbReference type="ChEBI" id="CHEBI:57841"/>
        <dbReference type="ChEBI" id="CHEBI:62890"/>
        <dbReference type="EC" id="2.5.1.3"/>
    </reaction>
</comment>
<dbReference type="Pfam" id="PF02581">
    <property type="entry name" value="TMP-TENI"/>
    <property type="match status" value="1"/>
</dbReference>
<name>A0A7Y9ZBA7_9MICO</name>
<dbReference type="OrthoDB" id="3243336at2"/>
<feature type="binding site" evidence="10">
    <location>
        <position position="170"/>
    </location>
    <ligand>
        <name>2-[(2R,5Z)-2-carboxy-4-methylthiazol-5(2H)-ylidene]ethyl phosphate</name>
        <dbReference type="ChEBI" id="CHEBI:62899"/>
    </ligand>
</feature>
<keyword evidence="15" id="KW-1185">Reference proteome</keyword>
<comment type="cofactor">
    <cofactor evidence="10">
        <name>Mg(2+)</name>
        <dbReference type="ChEBI" id="CHEBI:18420"/>
    </cofactor>
    <text evidence="10">Binds 1 Mg(2+) ion per subunit.</text>
</comment>
<feature type="binding site" evidence="10">
    <location>
        <position position="92"/>
    </location>
    <ligand>
        <name>Mg(2+)</name>
        <dbReference type="ChEBI" id="CHEBI:18420"/>
    </ligand>
</feature>
<dbReference type="PANTHER" id="PTHR20857">
    <property type="entry name" value="THIAMINE-PHOSPHATE PYROPHOSPHORYLASE"/>
    <property type="match status" value="1"/>
</dbReference>
<comment type="function">
    <text evidence="1 10">Condenses 4-methyl-5-(beta-hydroxyethyl)thiazole monophosphate (THZ-P) and 2-methyl-4-amino-5-hydroxymethyl pyrimidine pyrophosphate (HMP-PP) to form thiamine monophosphate (TMP).</text>
</comment>
<evidence type="ECO:0000256" key="2">
    <source>
        <dbReference type="ARBA" id="ARBA00005165"/>
    </source>
</evidence>
<comment type="catalytic activity">
    <reaction evidence="9 10 11">
        <text>2-[(2R,5Z)-2-carboxy-4-methylthiazol-5(2H)-ylidene]ethyl phosphate + 4-amino-2-methyl-5-(diphosphooxymethyl)pyrimidine + 2 H(+) = thiamine phosphate + CO2 + diphosphate</text>
        <dbReference type="Rhea" id="RHEA:47844"/>
        <dbReference type="ChEBI" id="CHEBI:15378"/>
        <dbReference type="ChEBI" id="CHEBI:16526"/>
        <dbReference type="ChEBI" id="CHEBI:33019"/>
        <dbReference type="ChEBI" id="CHEBI:37575"/>
        <dbReference type="ChEBI" id="CHEBI:57841"/>
        <dbReference type="ChEBI" id="CHEBI:62899"/>
        <dbReference type="EC" id="2.5.1.3"/>
    </reaction>
</comment>
<evidence type="ECO:0000256" key="5">
    <source>
        <dbReference type="ARBA" id="ARBA00022842"/>
    </source>
</evidence>
<keyword evidence="6 10" id="KW-0784">Thiamine biosynthesis</keyword>